<dbReference type="EMBL" id="JAGSPM010000001">
    <property type="protein sequence ID" value="MBR7745498.1"/>
    <property type="molecule type" value="Genomic_DNA"/>
</dbReference>
<dbReference type="CDD" id="cd02947">
    <property type="entry name" value="TRX_family"/>
    <property type="match status" value="1"/>
</dbReference>
<dbReference type="Pfam" id="PF00085">
    <property type="entry name" value="Thioredoxin"/>
    <property type="match status" value="1"/>
</dbReference>
<accession>A0A941DBA3</accession>
<organism evidence="2 3">
    <name type="scientific">Undibacterium baiyunense</name>
    <dbReference type="NCBI Taxonomy" id="2828731"/>
    <lineage>
        <taxon>Bacteria</taxon>
        <taxon>Pseudomonadati</taxon>
        <taxon>Pseudomonadota</taxon>
        <taxon>Betaproteobacteria</taxon>
        <taxon>Burkholderiales</taxon>
        <taxon>Oxalobacteraceae</taxon>
        <taxon>Undibacterium</taxon>
    </lineage>
</organism>
<keyword evidence="3" id="KW-1185">Reference proteome</keyword>
<evidence type="ECO:0000313" key="2">
    <source>
        <dbReference type="EMBL" id="MBR7745498.1"/>
    </source>
</evidence>
<comment type="caution">
    <text evidence="2">The sequence shown here is derived from an EMBL/GenBank/DDBJ whole genome shotgun (WGS) entry which is preliminary data.</text>
</comment>
<dbReference type="Proteomes" id="UP000680158">
    <property type="component" value="Unassembled WGS sequence"/>
</dbReference>
<dbReference type="InterPro" id="IPR036249">
    <property type="entry name" value="Thioredoxin-like_sf"/>
</dbReference>
<dbReference type="SUPFAM" id="SSF52833">
    <property type="entry name" value="Thioredoxin-like"/>
    <property type="match status" value="1"/>
</dbReference>
<dbReference type="InterPro" id="IPR013766">
    <property type="entry name" value="Thioredoxin_domain"/>
</dbReference>
<evidence type="ECO:0000313" key="3">
    <source>
        <dbReference type="Proteomes" id="UP000680158"/>
    </source>
</evidence>
<name>A0A941DBA3_9BURK</name>
<evidence type="ECO:0000259" key="1">
    <source>
        <dbReference type="Pfam" id="PF00085"/>
    </source>
</evidence>
<proteinExistence type="predicted"/>
<dbReference type="RefSeq" id="WP_212682886.1">
    <property type="nucleotide sequence ID" value="NZ_JAGSPM010000001.1"/>
</dbReference>
<protein>
    <submittedName>
        <fullName evidence="2">Thioredoxin family protein</fullName>
    </submittedName>
</protein>
<sequence>MNTQTYISDDLVAIQSKLKESPWLITCLCAAWCGTCKSYREAFDLLQNAHPEKCFAWIDIEDYADLVDALDIENFPTILIQYESKLLFLGTMLPDANLVNRLISSLDDSLQRLGLDQTPSTIQNSDYPLPANWSLRELIERIDWEN</sequence>
<feature type="domain" description="Thioredoxin" evidence="1">
    <location>
        <begin position="20"/>
        <end position="85"/>
    </location>
</feature>
<reference evidence="2 3" key="1">
    <citation type="submission" date="2021-04" db="EMBL/GenBank/DDBJ databases">
        <title>novel species isolated from subtropical streams in China.</title>
        <authorList>
            <person name="Lu H."/>
        </authorList>
    </citation>
    <scope>NUCLEOTIDE SEQUENCE [LARGE SCALE GENOMIC DNA]</scope>
    <source>
        <strain evidence="2 3">BYS107W</strain>
    </source>
</reference>
<gene>
    <name evidence="2" type="ORF">KDM92_02805</name>
</gene>
<dbReference type="AlphaFoldDB" id="A0A941DBA3"/>
<dbReference type="Gene3D" id="3.40.30.10">
    <property type="entry name" value="Glutaredoxin"/>
    <property type="match status" value="1"/>
</dbReference>